<name>F4GIU8_PARC1</name>
<dbReference type="GO" id="GO:0016787">
    <property type="term" value="F:hydrolase activity"/>
    <property type="evidence" value="ECO:0007669"/>
    <property type="project" value="UniProtKB-KW"/>
</dbReference>
<proteinExistence type="inferred from homology"/>
<dbReference type="Gene3D" id="3.20.20.140">
    <property type="entry name" value="Metal-dependent hydrolases"/>
    <property type="match status" value="1"/>
</dbReference>
<reference evidence="5 6" key="2">
    <citation type="journal article" date="2012" name="Stand. Genomic Sci.">
        <title>Complete genome sequence of the termite hindgut bacterium Spirochaeta coccoides type strain (SPN1(T)), reclassification in the genus Sphaerochaeta as Sphaerochaeta coccoides comb. nov. and emendations of the family Spirochaetaceae and the genus Sphaerochaeta.</title>
        <authorList>
            <person name="Abt B."/>
            <person name="Han C."/>
            <person name="Scheuner C."/>
            <person name="Lu M."/>
            <person name="Lapidus A."/>
            <person name="Nolan M."/>
            <person name="Lucas S."/>
            <person name="Hammon N."/>
            <person name="Deshpande S."/>
            <person name="Cheng J.F."/>
            <person name="Tapia R."/>
            <person name="Goodwin L.A."/>
            <person name="Pitluck S."/>
            <person name="Liolios K."/>
            <person name="Pagani I."/>
            <person name="Ivanova N."/>
            <person name="Mavromatis K."/>
            <person name="Mikhailova N."/>
            <person name="Huntemann M."/>
            <person name="Pati A."/>
            <person name="Chen A."/>
            <person name="Palaniappan K."/>
            <person name="Land M."/>
            <person name="Hauser L."/>
            <person name="Brambilla E.M."/>
            <person name="Rohde M."/>
            <person name="Spring S."/>
            <person name="Gronow S."/>
            <person name="Goker M."/>
            <person name="Woyke T."/>
            <person name="Bristow J."/>
            <person name="Eisen J.A."/>
            <person name="Markowitz V."/>
            <person name="Hugenholtz P."/>
            <person name="Kyrpides N.C."/>
            <person name="Klenk H.P."/>
            <person name="Detter J.C."/>
        </authorList>
    </citation>
    <scope>NUCLEOTIDE SEQUENCE [LARGE SCALE GENOMIC DNA]</scope>
    <source>
        <strain evidence="6">ATCC BAA-1237 / DSM 17374 / SPN1</strain>
    </source>
</reference>
<dbReference type="OrthoDB" id="105927at2"/>
<dbReference type="RefSeq" id="WP_013740110.1">
    <property type="nucleotide sequence ID" value="NC_015436.1"/>
</dbReference>
<feature type="binding site" evidence="3">
    <location>
        <position position="158"/>
    </location>
    <ligand>
        <name>a divalent metal cation</name>
        <dbReference type="ChEBI" id="CHEBI:60240"/>
        <label>2</label>
    </ligand>
</feature>
<dbReference type="EMBL" id="CP002659">
    <property type="protein sequence ID" value="AEC02716.1"/>
    <property type="molecule type" value="Genomic_DNA"/>
</dbReference>
<dbReference type="PANTHER" id="PTHR10819">
    <property type="entry name" value="PHOSPHOTRIESTERASE-RELATED"/>
    <property type="match status" value="1"/>
</dbReference>
<dbReference type="Pfam" id="PF02126">
    <property type="entry name" value="PTE"/>
    <property type="match status" value="1"/>
</dbReference>
<comment type="cofactor">
    <cofactor evidence="3">
        <name>a divalent metal cation</name>
        <dbReference type="ChEBI" id="CHEBI:60240"/>
    </cofactor>
    <text evidence="3">Binds 2 divalent metal cations per subunit.</text>
</comment>
<organism evidence="5 6">
    <name type="scientific">Parasphaerochaeta coccoides (strain ATCC BAA-1237 / DSM 17374 / SPN1)</name>
    <name type="common">Sphaerochaeta coccoides</name>
    <dbReference type="NCBI Taxonomy" id="760011"/>
    <lineage>
        <taxon>Bacteria</taxon>
        <taxon>Pseudomonadati</taxon>
        <taxon>Spirochaetota</taxon>
        <taxon>Spirochaetia</taxon>
        <taxon>Spirochaetales</taxon>
        <taxon>Sphaerochaetaceae</taxon>
        <taxon>Parasphaerochaeta</taxon>
    </lineage>
</organism>
<evidence type="ECO:0000256" key="4">
    <source>
        <dbReference type="PROSITE-ProRule" id="PRU00679"/>
    </source>
</evidence>
<dbReference type="STRING" id="760011.Spico_1513"/>
<dbReference type="PANTHER" id="PTHR10819:SF3">
    <property type="entry name" value="PHOSPHOTRIESTERASE-RELATED PROTEIN"/>
    <property type="match status" value="1"/>
</dbReference>
<dbReference type="KEGG" id="scc:Spico_1513"/>
<dbReference type="GO" id="GO:0008270">
    <property type="term" value="F:zinc ion binding"/>
    <property type="evidence" value="ECO:0007669"/>
    <property type="project" value="InterPro"/>
</dbReference>
<dbReference type="InterPro" id="IPR001559">
    <property type="entry name" value="Phosphotriesterase"/>
</dbReference>
<dbReference type="PIRSF" id="PIRSF016839">
    <property type="entry name" value="PhP"/>
    <property type="match status" value="1"/>
</dbReference>
<sequence length="296" mass="33328">MNNDVFPCVYAHEHTTIDLSGVKKTDDCRLDEKEQTIAEFSRLRELGVSTIIDMTNKGMGRNVMYVEEVARRTSLNILHGTGYYKEPFLPEEAYELDEPSIAAMMIRELTQGIDDTSVKASFIGEIGTDRNAISDLEKKIFRAASKAHLETGAAIATHTTLGTLGMEQVALFKTMRVDLSHVVISHVDLSGDFEYMVRLMDEGVTIAFDTIGKENYMPDEKRKDWLVTLCARGYSGQIVMSMDITRKSQFKANGGLGYSYLLETFVPLLVEAGINKADLKKMLHDNPKRVYRFEEN</sequence>
<dbReference type="InterPro" id="IPR032466">
    <property type="entry name" value="Metal_Hydrolase"/>
</dbReference>
<comment type="similarity">
    <text evidence="4">Belongs to the metallo-dependent hydrolases superfamily. Phosphotriesterase family.</text>
</comment>
<feature type="binding site" evidence="3">
    <location>
        <position position="14"/>
    </location>
    <ligand>
        <name>a divalent metal cation</name>
        <dbReference type="ChEBI" id="CHEBI:60240"/>
        <label>1</label>
    </ligand>
</feature>
<dbReference type="AlphaFoldDB" id="F4GIU8"/>
<comment type="caution">
    <text evidence="4">Lacks conserved residue(s) required for the propagation of feature annotation.</text>
</comment>
<dbReference type="PROSITE" id="PS51347">
    <property type="entry name" value="PHOSPHOTRIESTERASE_2"/>
    <property type="match status" value="1"/>
</dbReference>
<feature type="binding site" evidence="3">
    <location>
        <position position="186"/>
    </location>
    <ligand>
        <name>a divalent metal cation</name>
        <dbReference type="ChEBI" id="CHEBI:60240"/>
        <label>2</label>
    </ligand>
</feature>
<feature type="binding site" evidence="3">
    <location>
        <position position="125"/>
    </location>
    <ligand>
        <name>a divalent metal cation</name>
        <dbReference type="ChEBI" id="CHEBI:60240"/>
        <label>2</label>
    </ligand>
</feature>
<gene>
    <name evidence="5" type="ordered locus">Spico_1513</name>
</gene>
<evidence type="ECO:0000256" key="2">
    <source>
        <dbReference type="ARBA" id="ARBA00022801"/>
    </source>
</evidence>
<dbReference type="Proteomes" id="UP000007939">
    <property type="component" value="Chromosome"/>
</dbReference>
<protein>
    <submittedName>
        <fullName evidence="5">Aryldialkylphosphatase</fullName>
    </submittedName>
</protein>
<feature type="binding site" evidence="3">
    <location>
        <position position="243"/>
    </location>
    <ligand>
        <name>a divalent metal cation</name>
        <dbReference type="ChEBI" id="CHEBI:60240"/>
        <label>1</label>
    </ligand>
</feature>
<reference evidence="6" key="1">
    <citation type="submission" date="2011-04" db="EMBL/GenBank/DDBJ databases">
        <title>The complete genome of Spirochaeta coccoides DSM 17374.</title>
        <authorList>
            <person name="Lucas S."/>
            <person name="Copeland A."/>
            <person name="Lapidus A."/>
            <person name="Bruce D."/>
            <person name="Goodwin L."/>
            <person name="Pitluck S."/>
            <person name="Peters L."/>
            <person name="Kyrpides N."/>
            <person name="Mavromatis K."/>
            <person name="Pagani I."/>
            <person name="Ivanova N."/>
            <person name="Ovchinnikova G."/>
            <person name="Lu M."/>
            <person name="Detter J.C."/>
            <person name="Tapia R."/>
            <person name="Han C."/>
            <person name="Land M."/>
            <person name="Hauser L."/>
            <person name="Markowitz V."/>
            <person name="Cheng J.-F."/>
            <person name="Hugenholtz P."/>
            <person name="Woyke T."/>
            <person name="Wu D."/>
            <person name="Spring S."/>
            <person name="Schroeder M."/>
            <person name="Brambilla E."/>
            <person name="Klenk H.-P."/>
            <person name="Eisen J.A."/>
        </authorList>
    </citation>
    <scope>NUCLEOTIDE SEQUENCE [LARGE SCALE GENOMIC DNA]</scope>
    <source>
        <strain evidence="6">ATCC BAA-1237 / DSM 17374 / SPN1</strain>
    </source>
</reference>
<evidence type="ECO:0000313" key="6">
    <source>
        <dbReference type="Proteomes" id="UP000007939"/>
    </source>
</evidence>
<evidence type="ECO:0000256" key="3">
    <source>
        <dbReference type="PIRSR" id="PIRSR601559-52"/>
    </source>
</evidence>
<feature type="binding site" evidence="3">
    <location>
        <position position="12"/>
    </location>
    <ligand>
        <name>a divalent metal cation</name>
        <dbReference type="ChEBI" id="CHEBI:60240"/>
        <label>1</label>
    </ligand>
</feature>
<evidence type="ECO:0000313" key="5">
    <source>
        <dbReference type="EMBL" id="AEC02716.1"/>
    </source>
</evidence>
<evidence type="ECO:0000256" key="1">
    <source>
        <dbReference type="ARBA" id="ARBA00022723"/>
    </source>
</evidence>
<accession>F4GIU8</accession>
<dbReference type="HOGENOM" id="CLU_054760_1_1_12"/>
<keyword evidence="1 3" id="KW-0479">Metal-binding</keyword>
<keyword evidence="2" id="KW-0378">Hydrolase</keyword>
<dbReference type="SUPFAM" id="SSF51556">
    <property type="entry name" value="Metallo-dependent hydrolases"/>
    <property type="match status" value="1"/>
</dbReference>
<keyword evidence="6" id="KW-1185">Reference proteome</keyword>
<feature type="binding site" evidence="3">
    <location>
        <position position="125"/>
    </location>
    <ligand>
        <name>a divalent metal cation</name>
        <dbReference type="ChEBI" id="CHEBI:60240"/>
        <label>1</label>
    </ligand>
</feature>
<dbReference type="eggNOG" id="COG1735">
    <property type="taxonomic scope" value="Bacteria"/>
</dbReference>